<evidence type="ECO:0000313" key="3">
    <source>
        <dbReference type="Proteomes" id="UP001158576"/>
    </source>
</evidence>
<feature type="region of interest" description="Disordered" evidence="1">
    <location>
        <begin position="1"/>
        <end position="24"/>
    </location>
</feature>
<evidence type="ECO:0000313" key="2">
    <source>
        <dbReference type="EMBL" id="CAG5085085.1"/>
    </source>
</evidence>
<gene>
    <name evidence="2" type="ORF">OKIOD_LOCUS2364</name>
</gene>
<sequence length="374" mass="44507">MSKDTNEEMNKAHSGDVFMKPLQEGKPKDVPVEEIIVQFEDDAKSYKIDFLCKTFPYFKTLFDFELSNKSDSSMIKYSLPMKKCLFECFHDKHEKDIEWAPRFLEKLEELKDGSEEFPDMVRRAMIFLQIDEYMVSAKDEDDDFLGHTLADYKDAVEAEWDGNGEPHDKCPVKYLYSVRGFLMLRYFHRNIFNVPDREDRDYRDWWEFDIPDIIPEVPEKYAWVMYHGGNYGLFVFFTESMIWDDHFGDEDACVKDEEIEFCFAQEIRVDYNHRPSGEFYIQEYGINELRAKEGRSDSKFALYSFWNLGEPLEIIQMEYGKRYKVTINVYLERKDVFVDVDGTKNMGPWLEVEDEEGLSFEITFPGHRCIPFEL</sequence>
<evidence type="ECO:0000256" key="1">
    <source>
        <dbReference type="SAM" id="MobiDB-lite"/>
    </source>
</evidence>
<name>A0ABN7RTC0_OIKDI</name>
<dbReference type="Proteomes" id="UP001158576">
    <property type="component" value="Chromosome PAR"/>
</dbReference>
<accession>A0ABN7RTC0</accession>
<proteinExistence type="predicted"/>
<reference evidence="2 3" key="1">
    <citation type="submission" date="2021-04" db="EMBL/GenBank/DDBJ databases">
        <authorList>
            <person name="Bliznina A."/>
        </authorList>
    </citation>
    <scope>NUCLEOTIDE SEQUENCE [LARGE SCALE GENOMIC DNA]</scope>
</reference>
<dbReference type="EMBL" id="OU015568">
    <property type="protein sequence ID" value="CAG5085085.1"/>
    <property type="molecule type" value="Genomic_DNA"/>
</dbReference>
<feature type="compositionally biased region" description="Basic and acidic residues" evidence="1">
    <location>
        <begin position="1"/>
        <end position="14"/>
    </location>
</feature>
<organism evidence="2 3">
    <name type="scientific">Oikopleura dioica</name>
    <name type="common">Tunicate</name>
    <dbReference type="NCBI Taxonomy" id="34765"/>
    <lineage>
        <taxon>Eukaryota</taxon>
        <taxon>Metazoa</taxon>
        <taxon>Chordata</taxon>
        <taxon>Tunicata</taxon>
        <taxon>Appendicularia</taxon>
        <taxon>Copelata</taxon>
        <taxon>Oikopleuridae</taxon>
        <taxon>Oikopleura</taxon>
    </lineage>
</organism>
<keyword evidence="3" id="KW-1185">Reference proteome</keyword>
<protein>
    <submittedName>
        <fullName evidence="2">Oidioi.mRNA.OKI2018_I69.PAR.g10806.t1.cds</fullName>
    </submittedName>
</protein>